<feature type="domain" description="WRKY19-like zinc finger" evidence="1">
    <location>
        <begin position="436"/>
        <end position="460"/>
    </location>
</feature>
<dbReference type="AlphaFoldDB" id="A0A9D5CFR0"/>
<proteinExistence type="predicted"/>
<protein>
    <recommendedName>
        <fullName evidence="1">WRKY19-like zinc finger domain-containing protein</fullName>
    </recommendedName>
</protein>
<feature type="domain" description="WRKY19-like zinc finger" evidence="1">
    <location>
        <begin position="283"/>
        <end position="307"/>
    </location>
</feature>
<keyword evidence="3" id="KW-1185">Reference proteome</keyword>
<feature type="domain" description="WRKY19-like zinc finger" evidence="1">
    <location>
        <begin position="258"/>
        <end position="282"/>
    </location>
</feature>
<feature type="domain" description="WRKY19-like zinc finger" evidence="1">
    <location>
        <begin position="333"/>
        <end position="357"/>
    </location>
</feature>
<dbReference type="InterPro" id="IPR056866">
    <property type="entry name" value="Znf_WRKY19"/>
</dbReference>
<name>A0A9D5CFR0_9LILI</name>
<dbReference type="OrthoDB" id="77038at2759"/>
<dbReference type="EMBL" id="JAGGNH010000005">
    <property type="protein sequence ID" value="KAJ0971847.1"/>
    <property type="molecule type" value="Genomic_DNA"/>
</dbReference>
<sequence length="547" mass="56821">MLHSPSTSCTYNSGLKDTKNRLNDIHRMEGSEHTLLTLGLWPSPSCSDKSKGSSSTASSMSSANEIYEESSIELGLNFQLHIANESIIHAIKPTAATLKSAEMGPAFDLHSGQSTGSSESLIGSLSPVSAEKQNSLHIPEGSVSSQPKFGSCPLPSFYGMFPPSLIISAKDDSVAATPDLHSCMISMLESPVACTSGITSPQQRRTSTKSCHFQGCGKGARGASGLCIAHGGGRRCQKAGCQKGAEGRTIYCKAHGGGRRCEFLGCMKSAEGRTEYCIAHGGGRRCGHVGCAKAARGKSGLCIRHGGGKRCQRENCTKSAEGYSGLCISHGGGKRCQHPECTKGAQGSTRFCKAHGGGKRCTFLHCTKGAEGRTPFCKGHGGGKRCMFQGGGICPKSVHCGTLFCVAHGGGKRCVAPGCTKSARGRTDFCVRHGGGKRCQSEGCGKSAQGSTDFCKAHGGGRRCSWNQGALCDRFARGKSGLCAAHSALVRDHCVHGGMTLNSENMKECTTWASLPEGRVHGGGLMAILAANAGLGSNCGGQVEAGM</sequence>
<evidence type="ECO:0000313" key="3">
    <source>
        <dbReference type="Proteomes" id="UP001085076"/>
    </source>
</evidence>
<dbReference type="Proteomes" id="UP001085076">
    <property type="component" value="Miscellaneous, Linkage group lg05"/>
</dbReference>
<dbReference type="PANTHER" id="PTHR31827">
    <property type="entry name" value="EMB|CAB89363.1"/>
    <property type="match status" value="1"/>
</dbReference>
<accession>A0A9D5CFR0</accession>
<feature type="domain" description="WRKY19-like zinc finger" evidence="1">
    <location>
        <begin position="411"/>
        <end position="435"/>
    </location>
</feature>
<comment type="caution">
    <text evidence="2">The sequence shown here is derived from an EMBL/GenBank/DDBJ whole genome shotgun (WGS) entry which is preliminary data.</text>
</comment>
<dbReference type="PANTHER" id="PTHR31827:SF61">
    <property type="entry name" value="OS01G0621900 PROTEIN"/>
    <property type="match status" value="1"/>
</dbReference>
<evidence type="ECO:0000313" key="2">
    <source>
        <dbReference type="EMBL" id="KAJ0971847.1"/>
    </source>
</evidence>
<dbReference type="Pfam" id="PF24906">
    <property type="entry name" value="Zf_WRKY19"/>
    <property type="match status" value="6"/>
</dbReference>
<organism evidence="2 3">
    <name type="scientific">Dioscorea zingiberensis</name>
    <dbReference type="NCBI Taxonomy" id="325984"/>
    <lineage>
        <taxon>Eukaryota</taxon>
        <taxon>Viridiplantae</taxon>
        <taxon>Streptophyta</taxon>
        <taxon>Embryophyta</taxon>
        <taxon>Tracheophyta</taxon>
        <taxon>Spermatophyta</taxon>
        <taxon>Magnoliopsida</taxon>
        <taxon>Liliopsida</taxon>
        <taxon>Dioscoreales</taxon>
        <taxon>Dioscoreaceae</taxon>
        <taxon>Dioscorea</taxon>
    </lineage>
</organism>
<gene>
    <name evidence="2" type="ORF">J5N97_019806</name>
</gene>
<reference evidence="2" key="2">
    <citation type="journal article" date="2022" name="Hortic Res">
        <title>The genome of Dioscorea zingiberensis sheds light on the biosynthesis, origin and evolution of the medicinally important diosgenin saponins.</title>
        <authorList>
            <person name="Li Y."/>
            <person name="Tan C."/>
            <person name="Li Z."/>
            <person name="Guo J."/>
            <person name="Li S."/>
            <person name="Chen X."/>
            <person name="Wang C."/>
            <person name="Dai X."/>
            <person name="Yang H."/>
            <person name="Song W."/>
            <person name="Hou L."/>
            <person name="Xu J."/>
            <person name="Tong Z."/>
            <person name="Xu A."/>
            <person name="Yuan X."/>
            <person name="Wang W."/>
            <person name="Yang Q."/>
            <person name="Chen L."/>
            <person name="Sun Z."/>
            <person name="Wang K."/>
            <person name="Pan B."/>
            <person name="Chen J."/>
            <person name="Bao Y."/>
            <person name="Liu F."/>
            <person name="Qi X."/>
            <person name="Gang D.R."/>
            <person name="Wen J."/>
            <person name="Li J."/>
        </authorList>
    </citation>
    <scope>NUCLEOTIDE SEQUENCE</scope>
    <source>
        <strain evidence="2">Dzin_1.0</strain>
    </source>
</reference>
<feature type="domain" description="WRKY19-like zinc finger" evidence="1">
    <location>
        <begin position="308"/>
        <end position="332"/>
    </location>
</feature>
<evidence type="ECO:0000259" key="1">
    <source>
        <dbReference type="Pfam" id="PF24906"/>
    </source>
</evidence>
<reference evidence="2" key="1">
    <citation type="submission" date="2021-03" db="EMBL/GenBank/DDBJ databases">
        <authorList>
            <person name="Li Z."/>
            <person name="Yang C."/>
        </authorList>
    </citation>
    <scope>NUCLEOTIDE SEQUENCE</scope>
    <source>
        <strain evidence="2">Dzin_1.0</strain>
        <tissue evidence="2">Leaf</tissue>
    </source>
</reference>